<name>A0ABU4B3X3_9NOCA</name>
<gene>
    <name evidence="2" type="ORF">R3P95_21690</name>
</gene>
<reference evidence="2 3" key="1">
    <citation type="submission" date="2023-10" db="EMBL/GenBank/DDBJ databases">
        <title>Development of a sustainable strategy for remediation of hydrocarbon-contaminated territories based on the waste exchange concept.</title>
        <authorList>
            <person name="Krivoruchko A."/>
        </authorList>
    </citation>
    <scope>NUCLEOTIDE SEQUENCE [LARGE SCALE GENOMIC DNA]</scope>
    <source>
        <strain evidence="2 3">IEGM 1322</strain>
    </source>
</reference>
<dbReference type="RefSeq" id="WP_317549480.1">
    <property type="nucleotide sequence ID" value="NZ_JAWLKE010000009.1"/>
</dbReference>
<organism evidence="2 3">
    <name type="scientific">Rhodococcus cercidiphylli</name>
    <dbReference type="NCBI Taxonomy" id="489916"/>
    <lineage>
        <taxon>Bacteria</taxon>
        <taxon>Bacillati</taxon>
        <taxon>Actinomycetota</taxon>
        <taxon>Actinomycetes</taxon>
        <taxon>Mycobacteriales</taxon>
        <taxon>Nocardiaceae</taxon>
        <taxon>Rhodococcus</taxon>
    </lineage>
</organism>
<evidence type="ECO:0000313" key="2">
    <source>
        <dbReference type="EMBL" id="MDV6233176.1"/>
    </source>
</evidence>
<sequence length="314" mass="35343">MESTNDGDAIIVEAILKNFPDLVDVPRFPTHRRLAKSEALAAAKCDYLVVTGTNILNQKILRDRQWPLGLRELKAYRGRLVLLGVGWRQYQERPGKRTQKTLNKLLAHQIPVAARDHYTDSKLSELSIDSVNTGCPTTWNLPMSLPPLGSVDECVFTLTDYNPAWDIDGQVIYDLAARYKTVHAWPQSDGDLSNLNKMSLPANFQISRRGIATLDSLLEGRDYIGTRLHAGIRAAQHGRAILIIAVDNRAIEIGKDIGLPVVPRQLGPHAIAAAIDERSRQEALIQIPRRQVERWKLELRSLLRETPDTQREMK</sequence>
<evidence type="ECO:0000259" key="1">
    <source>
        <dbReference type="Pfam" id="PF04230"/>
    </source>
</evidence>
<proteinExistence type="predicted"/>
<keyword evidence="3" id="KW-1185">Reference proteome</keyword>
<protein>
    <recommendedName>
        <fullName evidence="1">Polysaccharide pyruvyl transferase domain-containing protein</fullName>
    </recommendedName>
</protein>
<accession>A0ABU4B3X3</accession>
<dbReference type="EMBL" id="JAWLKE010000009">
    <property type="protein sequence ID" value="MDV6233176.1"/>
    <property type="molecule type" value="Genomic_DNA"/>
</dbReference>
<comment type="caution">
    <text evidence="2">The sequence shown here is derived from an EMBL/GenBank/DDBJ whole genome shotgun (WGS) entry which is preliminary data.</text>
</comment>
<feature type="domain" description="Polysaccharide pyruvyl transferase" evidence="1">
    <location>
        <begin position="7"/>
        <end position="248"/>
    </location>
</feature>
<dbReference type="Pfam" id="PF04230">
    <property type="entry name" value="PS_pyruv_trans"/>
    <property type="match status" value="1"/>
</dbReference>
<dbReference type="InterPro" id="IPR007345">
    <property type="entry name" value="Polysacch_pyruvyl_Trfase"/>
</dbReference>
<evidence type="ECO:0000313" key="3">
    <source>
        <dbReference type="Proteomes" id="UP001185899"/>
    </source>
</evidence>
<dbReference type="Proteomes" id="UP001185899">
    <property type="component" value="Unassembled WGS sequence"/>
</dbReference>